<reference evidence="2 3" key="1">
    <citation type="journal article" date="2011" name="J. Bacteriol.">
        <title>Genome sequence of Haloplasma contractile, an unusual contractile bacterium from a deep-sea anoxic brine lake.</title>
        <authorList>
            <person name="Antunes A."/>
            <person name="Alam I."/>
            <person name="El Dorry H."/>
            <person name="Siam R."/>
            <person name="Robertson A."/>
            <person name="Bajic V.B."/>
            <person name="Stingl U."/>
        </authorList>
    </citation>
    <scope>NUCLEOTIDE SEQUENCE [LARGE SCALE GENOMIC DNA]</scope>
    <source>
        <strain evidence="2 3">SSD-17B</strain>
    </source>
</reference>
<protein>
    <submittedName>
        <fullName evidence="2">Uncharacterized protein</fullName>
    </submittedName>
</protein>
<evidence type="ECO:0000313" key="2">
    <source>
        <dbReference type="EMBL" id="ERJ12961.1"/>
    </source>
</evidence>
<dbReference type="Proteomes" id="UP000005707">
    <property type="component" value="Unassembled WGS sequence"/>
</dbReference>
<dbReference type="AlphaFoldDB" id="U2EE17"/>
<name>U2EE17_9MOLU</name>
<accession>U2EE17</accession>
<reference evidence="2 3" key="2">
    <citation type="journal article" date="2013" name="PLoS ONE">
        <title>INDIGO - INtegrated Data Warehouse of MIcrobial GenOmes with Examples from the Red Sea Extremophiles.</title>
        <authorList>
            <person name="Alam I."/>
            <person name="Antunes A."/>
            <person name="Kamau A.A."/>
            <person name="Ba Alawi W."/>
            <person name="Kalkatawi M."/>
            <person name="Stingl U."/>
            <person name="Bajic V.B."/>
        </authorList>
    </citation>
    <scope>NUCLEOTIDE SEQUENCE [LARGE SCALE GENOMIC DNA]</scope>
    <source>
        <strain evidence="2 3">SSD-17B</strain>
    </source>
</reference>
<sequence length="55" mass="6288">MTSKLQDLNIDFKQIKNLKPYKDLRFSFCVTCTHYSSVGANSNPMLIRPVIPTNV</sequence>
<dbReference type="InParanoid" id="U2EE17"/>
<proteinExistence type="predicted"/>
<comment type="caution">
    <text evidence="2">The sequence shown here is derived from an EMBL/GenBank/DDBJ whole genome shotgun (WGS) entry which is preliminary data.</text>
</comment>
<gene>
    <name evidence="2" type="ORF">HLPCO_000560</name>
    <name evidence="1" type="ORF">HLPCO_003040</name>
</gene>
<dbReference type="EMBL" id="AFNU02000021">
    <property type="protein sequence ID" value="ERJ10953.1"/>
    <property type="molecule type" value="Genomic_DNA"/>
</dbReference>
<dbReference type="EMBL" id="AFNU02000002">
    <property type="protein sequence ID" value="ERJ12961.1"/>
    <property type="molecule type" value="Genomic_DNA"/>
</dbReference>
<evidence type="ECO:0000313" key="1">
    <source>
        <dbReference type="EMBL" id="ERJ10953.1"/>
    </source>
</evidence>
<organism evidence="2 3">
    <name type="scientific">Haloplasma contractile SSD-17B</name>
    <dbReference type="NCBI Taxonomy" id="1033810"/>
    <lineage>
        <taxon>Bacteria</taxon>
        <taxon>Bacillati</taxon>
        <taxon>Mycoplasmatota</taxon>
        <taxon>Mollicutes</taxon>
        <taxon>Haloplasmatales</taxon>
        <taxon>Haloplasmataceae</taxon>
        <taxon>Haloplasma</taxon>
    </lineage>
</organism>
<keyword evidence="3" id="KW-1185">Reference proteome</keyword>
<evidence type="ECO:0000313" key="3">
    <source>
        <dbReference type="Proteomes" id="UP000005707"/>
    </source>
</evidence>